<evidence type="ECO:0000313" key="2">
    <source>
        <dbReference type="Proteomes" id="UP000095713"/>
    </source>
</evidence>
<sequence length="111" mass="13119">MKKIKRFSSFLLVVFIFMNHLISFIHAFEHQNDTIITISSNELEYDQNSDVNERCCFCDIYFNLKYSQLQPLSYSLIVPNYISYHIIDKQKGIKGIVLFRKKSRSPPFSIT</sequence>
<protein>
    <recommendedName>
        <fullName evidence="3">DUF2946 domain-containing protein</fullName>
    </recommendedName>
</protein>
<comment type="caution">
    <text evidence="1">The sequence shown here is derived from an EMBL/GenBank/DDBJ whole genome shotgun (WGS) entry which is preliminary data.</text>
</comment>
<dbReference type="Proteomes" id="UP000095713">
    <property type="component" value="Unassembled WGS sequence"/>
</dbReference>
<dbReference type="RefSeq" id="WP_069829835.1">
    <property type="nucleotide sequence ID" value="NZ_MDJD01000034.1"/>
</dbReference>
<reference evidence="1 2" key="1">
    <citation type="submission" date="2016-05" db="EMBL/GenBank/DDBJ databases">
        <title>Draft Genome Sequence of Algibacter sp. Strain SK-16 Isolated from the Surface Water of Aburatsubo Inlet.</title>
        <authorList>
            <person name="Wong S.-K."/>
            <person name="Yoshizawa S."/>
            <person name="Nakajima Y."/>
            <person name="Ogura Y."/>
            <person name="Tetsuya H."/>
            <person name="Hamasaki K."/>
        </authorList>
    </citation>
    <scope>NUCLEOTIDE SEQUENCE [LARGE SCALE GENOMIC DNA]</scope>
    <source>
        <strain evidence="1 2">SK-16</strain>
    </source>
</reference>
<dbReference type="EMBL" id="MDJD01000034">
    <property type="protein sequence ID" value="OEK08326.1"/>
    <property type="molecule type" value="Genomic_DNA"/>
</dbReference>
<evidence type="ECO:0008006" key="3">
    <source>
        <dbReference type="Google" id="ProtNLM"/>
    </source>
</evidence>
<dbReference type="STRING" id="1849968.A8C32_02420"/>
<organism evidence="1 2">
    <name type="scientific">Flavivirga aquatica</name>
    <dbReference type="NCBI Taxonomy" id="1849968"/>
    <lineage>
        <taxon>Bacteria</taxon>
        <taxon>Pseudomonadati</taxon>
        <taxon>Bacteroidota</taxon>
        <taxon>Flavobacteriia</taxon>
        <taxon>Flavobacteriales</taxon>
        <taxon>Flavobacteriaceae</taxon>
        <taxon>Flavivirga</taxon>
    </lineage>
</organism>
<dbReference type="AlphaFoldDB" id="A0A1E5TAH0"/>
<accession>A0A1E5TAH0</accession>
<proteinExistence type="predicted"/>
<gene>
    <name evidence="1" type="ORF">A8C32_02420</name>
</gene>
<name>A0A1E5TAH0_9FLAO</name>
<evidence type="ECO:0000313" key="1">
    <source>
        <dbReference type="EMBL" id="OEK08326.1"/>
    </source>
</evidence>
<dbReference type="OrthoDB" id="1447131at2"/>
<keyword evidence="2" id="KW-1185">Reference proteome</keyword>